<feature type="compositionally biased region" description="Polar residues" evidence="1">
    <location>
        <begin position="44"/>
        <end position="55"/>
    </location>
</feature>
<proteinExistence type="predicted"/>
<evidence type="ECO:0000313" key="2">
    <source>
        <dbReference type="EMBL" id="ELU38883.1"/>
    </source>
</evidence>
<dbReference type="Proteomes" id="UP000011668">
    <property type="component" value="Unassembled WGS sequence"/>
</dbReference>
<organism evidence="2 3">
    <name type="scientific">Thanatephorus cucumeris (strain AG1-IA)</name>
    <name type="common">Rice sheath blight fungus</name>
    <name type="synonym">Rhizoctonia solani</name>
    <dbReference type="NCBI Taxonomy" id="983506"/>
    <lineage>
        <taxon>Eukaryota</taxon>
        <taxon>Fungi</taxon>
        <taxon>Dikarya</taxon>
        <taxon>Basidiomycota</taxon>
        <taxon>Agaricomycotina</taxon>
        <taxon>Agaricomycetes</taxon>
        <taxon>Cantharellales</taxon>
        <taxon>Ceratobasidiaceae</taxon>
        <taxon>Rhizoctonia</taxon>
        <taxon>Rhizoctonia solani AG-1</taxon>
    </lineage>
</organism>
<feature type="region of interest" description="Disordered" evidence="1">
    <location>
        <begin position="24"/>
        <end position="55"/>
    </location>
</feature>
<sequence length="55" mass="6381">MYASTDAKDSISIGIQVGYPRVQHDNKGQHWRRHIGHGQRCRNEQMTSRFISLRG</sequence>
<evidence type="ECO:0000313" key="3">
    <source>
        <dbReference type="Proteomes" id="UP000011668"/>
    </source>
</evidence>
<reference evidence="2 3" key="1">
    <citation type="journal article" date="2013" name="Nat. Commun.">
        <title>The evolution and pathogenic mechanisms of the rice sheath blight pathogen.</title>
        <authorList>
            <person name="Zheng A."/>
            <person name="Lin R."/>
            <person name="Xu L."/>
            <person name="Qin P."/>
            <person name="Tang C."/>
            <person name="Ai P."/>
            <person name="Zhang D."/>
            <person name="Liu Y."/>
            <person name="Sun Z."/>
            <person name="Feng H."/>
            <person name="Wang Y."/>
            <person name="Chen Y."/>
            <person name="Liang X."/>
            <person name="Fu R."/>
            <person name="Li Q."/>
            <person name="Zhang J."/>
            <person name="Yu X."/>
            <person name="Xie Z."/>
            <person name="Ding L."/>
            <person name="Guan P."/>
            <person name="Tang J."/>
            <person name="Liang Y."/>
            <person name="Wang S."/>
            <person name="Deng Q."/>
            <person name="Li S."/>
            <person name="Zhu J."/>
            <person name="Wang L."/>
            <person name="Liu H."/>
            <person name="Li P."/>
        </authorList>
    </citation>
    <scope>NUCLEOTIDE SEQUENCE [LARGE SCALE GENOMIC DNA]</scope>
    <source>
        <strain evidence="3">AG-1 IA</strain>
    </source>
</reference>
<feature type="compositionally biased region" description="Basic residues" evidence="1">
    <location>
        <begin position="29"/>
        <end position="40"/>
    </location>
</feature>
<name>L8WQ39_THACA</name>
<dbReference type="HOGENOM" id="CLU_3034023_0_0_1"/>
<gene>
    <name evidence="2" type="ORF">AG1IA_07079</name>
</gene>
<accession>L8WQ39</accession>
<evidence type="ECO:0000256" key="1">
    <source>
        <dbReference type="SAM" id="MobiDB-lite"/>
    </source>
</evidence>
<comment type="caution">
    <text evidence="2">The sequence shown here is derived from an EMBL/GenBank/DDBJ whole genome shotgun (WGS) entry which is preliminary data.</text>
</comment>
<dbReference type="EMBL" id="AFRT01002004">
    <property type="protein sequence ID" value="ELU38883.1"/>
    <property type="molecule type" value="Genomic_DNA"/>
</dbReference>
<keyword evidence="3" id="KW-1185">Reference proteome</keyword>
<dbReference type="AlphaFoldDB" id="L8WQ39"/>
<protein>
    <submittedName>
        <fullName evidence="2">Uncharacterized protein</fullName>
    </submittedName>
</protein>